<feature type="transmembrane region" description="Helical" evidence="6">
    <location>
        <begin position="572"/>
        <end position="590"/>
    </location>
</feature>
<feature type="transmembrane region" description="Helical" evidence="6">
    <location>
        <begin position="398"/>
        <end position="415"/>
    </location>
</feature>
<keyword evidence="4 6" id="KW-0472">Membrane</keyword>
<feature type="transmembrane region" description="Helical" evidence="6">
    <location>
        <begin position="472"/>
        <end position="490"/>
    </location>
</feature>
<feature type="transmembrane region" description="Helical" evidence="6">
    <location>
        <begin position="206"/>
        <end position="224"/>
    </location>
</feature>
<organism evidence="8">
    <name type="scientific">Pseudogymnoascus destructans</name>
    <dbReference type="NCBI Taxonomy" id="655981"/>
    <lineage>
        <taxon>Eukaryota</taxon>
        <taxon>Fungi</taxon>
        <taxon>Dikarya</taxon>
        <taxon>Ascomycota</taxon>
        <taxon>Pezizomycotina</taxon>
        <taxon>Leotiomycetes</taxon>
        <taxon>Thelebolales</taxon>
        <taxon>Thelebolaceae</taxon>
        <taxon>Pseudogymnoascus</taxon>
    </lineage>
</organism>
<dbReference type="InterPro" id="IPR011701">
    <property type="entry name" value="MFS"/>
</dbReference>
<feature type="transmembrane region" description="Helical" evidence="6">
    <location>
        <begin position="647"/>
        <end position="667"/>
    </location>
</feature>
<evidence type="ECO:0000256" key="6">
    <source>
        <dbReference type="SAM" id="Phobius"/>
    </source>
</evidence>
<feature type="transmembrane region" description="Helical" evidence="6">
    <location>
        <begin position="435"/>
        <end position="460"/>
    </location>
</feature>
<feature type="domain" description="Major facilitator superfamily (MFS) profile" evidence="7">
    <location>
        <begin position="171"/>
        <end position="627"/>
    </location>
</feature>
<comment type="subcellular location">
    <subcellularLocation>
        <location evidence="1">Membrane</location>
        <topology evidence="1">Multi-pass membrane protein</topology>
    </subcellularLocation>
</comment>
<dbReference type="PANTHER" id="PTHR23501:SF201">
    <property type="entry name" value="MFS AFLATOXIN EFFLUX PUMP"/>
    <property type="match status" value="1"/>
</dbReference>
<feature type="region of interest" description="Disordered" evidence="5">
    <location>
        <begin position="127"/>
        <end position="159"/>
    </location>
</feature>
<feature type="transmembrane region" description="Helical" evidence="6">
    <location>
        <begin position="168"/>
        <end position="194"/>
    </location>
</feature>
<name>A0A177AGM9_9PEZI</name>
<dbReference type="GeneID" id="36285049"/>
<feature type="transmembrane region" description="Helical" evidence="6">
    <location>
        <begin position="294"/>
        <end position="312"/>
    </location>
</feature>
<feature type="transmembrane region" description="Helical" evidence="6">
    <location>
        <begin position="236"/>
        <end position="255"/>
    </location>
</feature>
<dbReference type="RefSeq" id="XP_024326543.1">
    <property type="nucleotide sequence ID" value="XM_024465633.1"/>
</dbReference>
<dbReference type="InterPro" id="IPR020846">
    <property type="entry name" value="MFS_dom"/>
</dbReference>
<evidence type="ECO:0000313" key="8">
    <source>
        <dbReference type="EMBL" id="OAF61266.1"/>
    </source>
</evidence>
<feature type="compositionally biased region" description="Polar residues" evidence="5">
    <location>
        <begin position="133"/>
        <end position="146"/>
    </location>
</feature>
<feature type="transmembrane region" description="Helical" evidence="6">
    <location>
        <begin position="324"/>
        <end position="344"/>
    </location>
</feature>
<protein>
    <recommendedName>
        <fullName evidence="7">Major facilitator superfamily (MFS) profile domain-containing protein</fullName>
    </recommendedName>
</protein>
<accession>A0A177AGM9</accession>
<dbReference type="EMBL" id="KV441389">
    <property type="protein sequence ID" value="OAF61266.1"/>
    <property type="molecule type" value="Genomic_DNA"/>
</dbReference>
<evidence type="ECO:0000256" key="1">
    <source>
        <dbReference type="ARBA" id="ARBA00004141"/>
    </source>
</evidence>
<feature type="transmembrane region" description="Helical" evidence="6">
    <location>
        <begin position="502"/>
        <end position="520"/>
    </location>
</feature>
<reference evidence="8" key="1">
    <citation type="submission" date="2016-03" db="EMBL/GenBank/DDBJ databases">
        <title>Updated assembly of Pseudogymnoascus destructans, the fungus causing white-nose syndrome of bats.</title>
        <authorList>
            <person name="Palmer J.M."/>
            <person name="Drees K.P."/>
            <person name="Foster J.T."/>
            <person name="Lindner D.L."/>
        </authorList>
    </citation>
    <scope>NUCLEOTIDE SEQUENCE [LARGE SCALE GENOMIC DNA]</scope>
    <source>
        <strain evidence="8">20631-21</strain>
    </source>
</reference>
<evidence type="ECO:0000256" key="2">
    <source>
        <dbReference type="ARBA" id="ARBA00022692"/>
    </source>
</evidence>
<dbReference type="CDD" id="cd17502">
    <property type="entry name" value="MFS_Azr1_MDR_like"/>
    <property type="match status" value="1"/>
</dbReference>
<evidence type="ECO:0000256" key="3">
    <source>
        <dbReference type="ARBA" id="ARBA00022989"/>
    </source>
</evidence>
<dbReference type="Pfam" id="PF07690">
    <property type="entry name" value="MFS_1"/>
    <property type="match status" value="1"/>
</dbReference>
<evidence type="ECO:0000259" key="7">
    <source>
        <dbReference type="PROSITE" id="PS50850"/>
    </source>
</evidence>
<dbReference type="VEuPathDB" id="FungiDB:GMDG_06757"/>
<dbReference type="InterPro" id="IPR036259">
    <property type="entry name" value="MFS_trans_sf"/>
</dbReference>
<dbReference type="PROSITE" id="PS50850">
    <property type="entry name" value="MFS"/>
    <property type="match status" value="1"/>
</dbReference>
<dbReference type="Gene3D" id="1.20.1720.10">
    <property type="entry name" value="Multidrug resistance protein D"/>
    <property type="match status" value="1"/>
</dbReference>
<evidence type="ECO:0000256" key="5">
    <source>
        <dbReference type="SAM" id="MobiDB-lite"/>
    </source>
</evidence>
<dbReference type="GO" id="GO:0005886">
    <property type="term" value="C:plasma membrane"/>
    <property type="evidence" value="ECO:0007669"/>
    <property type="project" value="TreeGrafter"/>
</dbReference>
<dbReference type="SUPFAM" id="SSF103473">
    <property type="entry name" value="MFS general substrate transporter"/>
    <property type="match status" value="1"/>
</dbReference>
<dbReference type="Proteomes" id="UP000077154">
    <property type="component" value="Unassembled WGS sequence"/>
</dbReference>
<dbReference type="PANTHER" id="PTHR23501">
    <property type="entry name" value="MAJOR FACILITATOR SUPERFAMILY"/>
    <property type="match status" value="1"/>
</dbReference>
<keyword evidence="3 6" id="KW-1133">Transmembrane helix</keyword>
<dbReference type="Gene3D" id="1.20.1250.20">
    <property type="entry name" value="MFS general substrate transporter like domains"/>
    <property type="match status" value="1"/>
</dbReference>
<feature type="transmembrane region" description="Helical" evidence="6">
    <location>
        <begin position="261"/>
        <end position="282"/>
    </location>
</feature>
<dbReference type="GO" id="GO:0022857">
    <property type="term" value="F:transmembrane transporter activity"/>
    <property type="evidence" value="ECO:0007669"/>
    <property type="project" value="InterPro"/>
</dbReference>
<dbReference type="AlphaFoldDB" id="A0A177AGM9"/>
<gene>
    <name evidence="8" type="ORF">VC83_01962</name>
</gene>
<evidence type="ECO:0000256" key="4">
    <source>
        <dbReference type="ARBA" id="ARBA00023136"/>
    </source>
</evidence>
<sequence length="699" mass="75157">MCLSSDPFPRPILNIWGIRREFNTEHEIFMAQLHSLEKGSQPLNMLSTSLDLEHYNQLEQNTQRYPNVVTMSKNSVTDLGAQVSDNINGSQIFDSGVVEIQKPKEARPALIRTGVFVDTVTPSNPTAVAASETIGNGPSGTPGQKCSSEDSEVTGSPSPPDLPTGLKLAVLVCCACMAIFALALDTTIIVTAIPTITREFKSLNDIGWYGSAYFLTTCAFQLLWGRFYTFFNLKWAYIGAIIIFETGNIVSGSASTSIALILGRAVAGIGSAGIFTGSYIIIGFSVPPRHRPRYMGLLGSMYGIASVCGPLIGGALTDHVSWRFCFYINIPLGTVIGAGIFFFFHPTNANAALQALPTPVRLAKLDGVGTSIFVASIVCLITALQWGGTVYPWGSPRIIALLILFGLTLTAWVSYQYYKNDNATVPRRLISQRSIAFGSLTSFLMGGSMFSVFFYVSVYFQAVRGTSATTSGLYSLPTILGLTFGMLIAGQLSNNVNRFPPFMLFSAVTASIGAGLITTLTPNTPLSHWCGYLALFGIGQGVGWQQPLLLAQVFLQDADVPTGTALMSGSKVLGGAILIPVSACVFHAYLERSLLELLPDINPSIIIRAGAAKLRDVVVEIARGDSARVTELLGLVEESYNRACRRVFIGALVVSSLAVIASAGVEWKELSLKEKKDVEKGQGVRLPKLWRGTTKSRDG</sequence>
<proteinExistence type="predicted"/>
<feature type="transmembrane region" description="Helical" evidence="6">
    <location>
        <begin position="365"/>
        <end position="386"/>
    </location>
</feature>
<keyword evidence="2 6" id="KW-0812">Transmembrane</keyword>
<dbReference type="OrthoDB" id="10021397at2759"/>